<keyword evidence="2" id="KW-1185">Reference proteome</keyword>
<proteinExistence type="predicted"/>
<dbReference type="EMBL" id="JASCTH010000037">
    <property type="protein sequence ID" value="MDI6104784.1"/>
    <property type="molecule type" value="Genomic_DNA"/>
</dbReference>
<gene>
    <name evidence="1" type="ORF">QLQ12_39955</name>
</gene>
<name>A0ABT6WYH3_9ACTN</name>
<sequence>MAERDRILAPDSDDFVSKPYDLHQLVGLVISHLTARTRTA</sequence>
<evidence type="ECO:0000313" key="1">
    <source>
        <dbReference type="EMBL" id="MDI6104784.1"/>
    </source>
</evidence>
<reference evidence="1 2" key="1">
    <citation type="submission" date="2023-05" db="EMBL/GenBank/DDBJ databases">
        <title>Actinoplanes sp. NEAU-A12 genome sequencing.</title>
        <authorList>
            <person name="Wang Z.-S."/>
        </authorList>
    </citation>
    <scope>NUCLEOTIDE SEQUENCE [LARGE SCALE GENOMIC DNA]</scope>
    <source>
        <strain evidence="1 2">NEAU-A12</strain>
    </source>
</reference>
<protein>
    <recommendedName>
        <fullName evidence="3">Response regulatory domain-containing protein</fullName>
    </recommendedName>
</protein>
<dbReference type="RefSeq" id="WP_282766204.1">
    <property type="nucleotide sequence ID" value="NZ_JASCTH010000037.1"/>
</dbReference>
<organism evidence="1 2">
    <name type="scientific">Actinoplanes sandaracinus</name>
    <dbReference type="NCBI Taxonomy" id="3045177"/>
    <lineage>
        <taxon>Bacteria</taxon>
        <taxon>Bacillati</taxon>
        <taxon>Actinomycetota</taxon>
        <taxon>Actinomycetes</taxon>
        <taxon>Micromonosporales</taxon>
        <taxon>Micromonosporaceae</taxon>
        <taxon>Actinoplanes</taxon>
    </lineage>
</organism>
<evidence type="ECO:0000313" key="2">
    <source>
        <dbReference type="Proteomes" id="UP001241758"/>
    </source>
</evidence>
<comment type="caution">
    <text evidence="1">The sequence shown here is derived from an EMBL/GenBank/DDBJ whole genome shotgun (WGS) entry which is preliminary data.</text>
</comment>
<dbReference type="Proteomes" id="UP001241758">
    <property type="component" value="Unassembled WGS sequence"/>
</dbReference>
<accession>A0ABT6WYH3</accession>
<evidence type="ECO:0008006" key="3">
    <source>
        <dbReference type="Google" id="ProtNLM"/>
    </source>
</evidence>